<dbReference type="RefSeq" id="WP_144571979.1">
    <property type="nucleotide sequence ID" value="NZ_VLKG01000008.1"/>
</dbReference>
<keyword evidence="1" id="KW-0732">Signal</keyword>
<dbReference type="Pfam" id="PF09694">
    <property type="entry name" value="Gcw_chp"/>
    <property type="match status" value="1"/>
</dbReference>
<evidence type="ECO:0000313" key="2">
    <source>
        <dbReference type="EMBL" id="TWH64609.1"/>
    </source>
</evidence>
<feature type="chain" id="PRO_5021929382" evidence="1">
    <location>
        <begin position="26"/>
        <end position="230"/>
    </location>
</feature>
<dbReference type="OrthoDB" id="9793561at2"/>
<dbReference type="EMBL" id="VLKG01000008">
    <property type="protein sequence ID" value="TWH64609.1"/>
    <property type="molecule type" value="Genomic_DNA"/>
</dbReference>
<keyword evidence="3" id="KW-1185">Reference proteome</keyword>
<protein>
    <submittedName>
        <fullName evidence="2">Uncharacterized protein (TIGR02001 family)</fullName>
    </submittedName>
</protein>
<name>A0A562I0N4_9GAMM</name>
<sequence>MYALNKTLLWLSSAISLTLAAEAWALSVNGSAALTSDYVWRGTSQTRGDPAVQGSLKLSTDSGWYASVWGSNVEFDGADANTEWDITAGWSGALNPDWSLDLNSIYYRYPSTSPHLNWIEFGGTVTWKQNYWLSAWWSDDVMASDENGAYLQLGGRTYFNSLWRFEGLLGYYWLDHSYANSYGHAQLSLIRSITPNLEWRTSFHTTDSTAKSLFPDQGGERLEVALQFSF</sequence>
<evidence type="ECO:0000256" key="1">
    <source>
        <dbReference type="SAM" id="SignalP"/>
    </source>
</evidence>
<organism evidence="2 3">
    <name type="scientific">Azomonas agilis</name>
    <dbReference type="NCBI Taxonomy" id="116849"/>
    <lineage>
        <taxon>Bacteria</taxon>
        <taxon>Pseudomonadati</taxon>
        <taxon>Pseudomonadota</taxon>
        <taxon>Gammaproteobacteria</taxon>
        <taxon>Pseudomonadales</taxon>
        <taxon>Pseudomonadaceae</taxon>
        <taxon>Azomonas</taxon>
    </lineage>
</organism>
<reference evidence="2 3" key="1">
    <citation type="submission" date="2019-07" db="EMBL/GenBank/DDBJ databases">
        <title>Genomic Encyclopedia of Type Strains, Phase I: the one thousand microbial genomes (KMG-I) project.</title>
        <authorList>
            <person name="Kyrpides N."/>
        </authorList>
    </citation>
    <scope>NUCLEOTIDE SEQUENCE [LARGE SCALE GENOMIC DNA]</scope>
    <source>
        <strain evidence="2 3">DSM 375</strain>
    </source>
</reference>
<evidence type="ECO:0000313" key="3">
    <source>
        <dbReference type="Proteomes" id="UP000319627"/>
    </source>
</evidence>
<feature type="signal peptide" evidence="1">
    <location>
        <begin position="1"/>
        <end position="25"/>
    </location>
</feature>
<comment type="caution">
    <text evidence="2">The sequence shown here is derived from an EMBL/GenBank/DDBJ whole genome shotgun (WGS) entry which is preliminary data.</text>
</comment>
<gene>
    <name evidence="2" type="ORF">LX59_02279</name>
</gene>
<dbReference type="NCBIfam" id="TIGR02001">
    <property type="entry name" value="gcw_chp"/>
    <property type="match status" value="1"/>
</dbReference>
<accession>A0A562I0N4</accession>
<dbReference type="Proteomes" id="UP000319627">
    <property type="component" value="Unassembled WGS sequence"/>
</dbReference>
<dbReference type="AlphaFoldDB" id="A0A562I0N4"/>
<dbReference type="InterPro" id="IPR010239">
    <property type="entry name" value="CHP02001"/>
</dbReference>
<proteinExistence type="predicted"/>